<dbReference type="InterPro" id="IPR001173">
    <property type="entry name" value="Glyco_trans_2-like"/>
</dbReference>
<evidence type="ECO:0000313" key="2">
    <source>
        <dbReference type="EMBL" id="PLW70409.1"/>
    </source>
</evidence>
<evidence type="ECO:0000259" key="1">
    <source>
        <dbReference type="Pfam" id="PF00535"/>
    </source>
</evidence>
<dbReference type="EMBL" id="PKUS01000002">
    <property type="protein sequence ID" value="PLW70409.1"/>
    <property type="molecule type" value="Genomic_DNA"/>
</dbReference>
<dbReference type="Pfam" id="PF00535">
    <property type="entry name" value="Glycos_transf_2"/>
    <property type="match status" value="1"/>
</dbReference>
<dbReference type="SUPFAM" id="SSF53448">
    <property type="entry name" value="Nucleotide-diphospho-sugar transferases"/>
    <property type="match status" value="1"/>
</dbReference>
<feature type="domain" description="Glycosyltransferase 2-like" evidence="1">
    <location>
        <begin position="10"/>
        <end position="119"/>
    </location>
</feature>
<keyword evidence="2" id="KW-0808">Transferase</keyword>
<sequence>MTGTQQSLAVLLCTYNGGRFLAEQLDSIAFPVGVTGHIYVSDDGSSDDTLSVLGAYTRQHGAHSLSIRRGPGTGHCANFLSLLCAPDIQADYFAFCDQDDVWDSDKLARALEALAGDDAQTPALYGSRTRSLAESAASAGLSPLFARPPAFANALIQNIAGGNTMVMNAPARTLLQEAGPVDVVMHDWWCYLLVSGAGGAVTYDPRPSLMYRQHEDNLVGANMGIVSRCRRYLKALGGTNRDWNARNVAALRQADSLLTEQGRASLAHFEQLHNGGLLQRLGALRRGGFYAQTRSANLGLFFATLLKKI</sequence>
<dbReference type="AlphaFoldDB" id="A0A2N5X7E9"/>
<dbReference type="Proteomes" id="UP000235005">
    <property type="component" value="Unassembled WGS sequence"/>
</dbReference>
<dbReference type="CDD" id="cd04196">
    <property type="entry name" value="GT_2_like_d"/>
    <property type="match status" value="1"/>
</dbReference>
<accession>A0A2N5X7E9</accession>
<gene>
    <name evidence="2" type="ORF">C0039_04200</name>
</gene>
<protein>
    <submittedName>
        <fullName evidence="2">Glycosyl transferase family 2</fullName>
    </submittedName>
</protein>
<keyword evidence="3" id="KW-1185">Reference proteome</keyword>
<evidence type="ECO:0000313" key="3">
    <source>
        <dbReference type="Proteomes" id="UP000235005"/>
    </source>
</evidence>
<dbReference type="GO" id="GO:0016740">
    <property type="term" value="F:transferase activity"/>
    <property type="evidence" value="ECO:0007669"/>
    <property type="project" value="UniProtKB-KW"/>
</dbReference>
<organism evidence="2 3">
    <name type="scientific">Pseudohalioglobus lutimaris</name>
    <dbReference type="NCBI Taxonomy" id="1737061"/>
    <lineage>
        <taxon>Bacteria</taxon>
        <taxon>Pseudomonadati</taxon>
        <taxon>Pseudomonadota</taxon>
        <taxon>Gammaproteobacteria</taxon>
        <taxon>Cellvibrionales</taxon>
        <taxon>Halieaceae</taxon>
        <taxon>Pseudohalioglobus</taxon>
    </lineage>
</organism>
<dbReference type="InterPro" id="IPR029044">
    <property type="entry name" value="Nucleotide-diphossugar_trans"/>
</dbReference>
<dbReference type="PROSITE" id="PS00430">
    <property type="entry name" value="TONB_DEPENDENT_REC_1"/>
    <property type="match status" value="1"/>
</dbReference>
<dbReference type="InterPro" id="IPR010916">
    <property type="entry name" value="TonB_box_CS"/>
</dbReference>
<name>A0A2N5X7E9_9GAMM</name>
<dbReference type="Gene3D" id="3.90.550.10">
    <property type="entry name" value="Spore Coat Polysaccharide Biosynthesis Protein SpsA, Chain A"/>
    <property type="match status" value="1"/>
</dbReference>
<comment type="caution">
    <text evidence="2">The sequence shown here is derived from an EMBL/GenBank/DDBJ whole genome shotgun (WGS) entry which is preliminary data.</text>
</comment>
<dbReference type="OrthoDB" id="9802649at2"/>
<dbReference type="RefSeq" id="WP_101517318.1">
    <property type="nucleotide sequence ID" value="NZ_PKUS01000002.1"/>
</dbReference>
<proteinExistence type="predicted"/>
<reference evidence="2 3" key="1">
    <citation type="submission" date="2018-01" db="EMBL/GenBank/DDBJ databases">
        <title>The draft genome sequence of Halioglobus lutimaris HF004.</title>
        <authorList>
            <person name="Du Z.-J."/>
            <person name="Shi M.-J."/>
        </authorList>
    </citation>
    <scope>NUCLEOTIDE SEQUENCE [LARGE SCALE GENOMIC DNA]</scope>
    <source>
        <strain evidence="2 3">HF004</strain>
    </source>
</reference>